<keyword evidence="2" id="KW-1185">Reference proteome</keyword>
<evidence type="ECO:0000313" key="1">
    <source>
        <dbReference type="EMBL" id="KPU76921.1"/>
    </source>
</evidence>
<evidence type="ECO:0000313" key="2">
    <source>
        <dbReference type="Proteomes" id="UP000007801"/>
    </source>
</evidence>
<dbReference type="Proteomes" id="UP000007801">
    <property type="component" value="Unassembled WGS sequence"/>
</dbReference>
<sequence length="84" mass="9586">MILITVPTHMHTFFKPQSVEHIRKLLWQLRLAVISRKSADSCRSNKHFQFTCDARCVPVCASVCFELRSGAAGIPTWNKVMWPG</sequence>
<reference evidence="1 2" key="1">
    <citation type="journal article" date="2007" name="Nature">
        <title>Evolution of genes and genomes on the Drosophila phylogeny.</title>
        <authorList>
            <consortium name="Drosophila 12 Genomes Consortium"/>
            <person name="Clark A.G."/>
            <person name="Eisen M.B."/>
            <person name="Smith D.R."/>
            <person name="Bergman C.M."/>
            <person name="Oliver B."/>
            <person name="Markow T.A."/>
            <person name="Kaufman T.C."/>
            <person name="Kellis M."/>
            <person name="Gelbart W."/>
            <person name="Iyer V.N."/>
            <person name="Pollard D.A."/>
            <person name="Sackton T.B."/>
            <person name="Larracuente A.M."/>
            <person name="Singh N.D."/>
            <person name="Abad J.P."/>
            <person name="Abt D.N."/>
            <person name="Adryan B."/>
            <person name="Aguade M."/>
            <person name="Akashi H."/>
            <person name="Anderson W.W."/>
            <person name="Aquadro C.F."/>
            <person name="Ardell D.H."/>
            <person name="Arguello R."/>
            <person name="Artieri C.G."/>
            <person name="Barbash D.A."/>
            <person name="Barker D."/>
            <person name="Barsanti P."/>
            <person name="Batterham P."/>
            <person name="Batzoglou S."/>
            <person name="Begun D."/>
            <person name="Bhutkar A."/>
            <person name="Blanco E."/>
            <person name="Bosak S.A."/>
            <person name="Bradley R.K."/>
            <person name="Brand A.D."/>
            <person name="Brent M.R."/>
            <person name="Brooks A.N."/>
            <person name="Brown R.H."/>
            <person name="Butlin R.K."/>
            <person name="Caggese C."/>
            <person name="Calvi B.R."/>
            <person name="Bernardo de Carvalho A."/>
            <person name="Caspi A."/>
            <person name="Castrezana S."/>
            <person name="Celniker S.E."/>
            <person name="Chang J.L."/>
            <person name="Chapple C."/>
            <person name="Chatterji S."/>
            <person name="Chinwalla A."/>
            <person name="Civetta A."/>
            <person name="Clifton S.W."/>
            <person name="Comeron J.M."/>
            <person name="Costello J.C."/>
            <person name="Coyne J.A."/>
            <person name="Daub J."/>
            <person name="David R.G."/>
            <person name="Delcher A.L."/>
            <person name="Delehaunty K."/>
            <person name="Do C.B."/>
            <person name="Ebling H."/>
            <person name="Edwards K."/>
            <person name="Eickbush T."/>
            <person name="Evans J.D."/>
            <person name="Filipski A."/>
            <person name="Findeiss S."/>
            <person name="Freyhult E."/>
            <person name="Fulton L."/>
            <person name="Fulton R."/>
            <person name="Garcia A.C."/>
            <person name="Gardiner A."/>
            <person name="Garfield D.A."/>
            <person name="Garvin B.E."/>
            <person name="Gibson G."/>
            <person name="Gilbert D."/>
            <person name="Gnerre S."/>
            <person name="Godfrey J."/>
            <person name="Good R."/>
            <person name="Gotea V."/>
            <person name="Gravely B."/>
            <person name="Greenberg A.J."/>
            <person name="Griffiths-Jones S."/>
            <person name="Gross S."/>
            <person name="Guigo R."/>
            <person name="Gustafson E.A."/>
            <person name="Haerty W."/>
            <person name="Hahn M.W."/>
            <person name="Halligan D.L."/>
            <person name="Halpern A.L."/>
            <person name="Halter G.M."/>
            <person name="Han M.V."/>
            <person name="Heger A."/>
            <person name="Hillier L."/>
            <person name="Hinrichs A.S."/>
            <person name="Holmes I."/>
            <person name="Hoskins R.A."/>
            <person name="Hubisz M.J."/>
            <person name="Hultmark D."/>
            <person name="Huntley M.A."/>
            <person name="Jaffe D.B."/>
            <person name="Jagadeeshan S."/>
            <person name="Jeck W.R."/>
            <person name="Johnson J."/>
            <person name="Jones C.D."/>
            <person name="Jordan W.C."/>
            <person name="Karpen G.H."/>
            <person name="Kataoka E."/>
            <person name="Keightley P.D."/>
            <person name="Kheradpour P."/>
            <person name="Kirkness E.F."/>
            <person name="Koerich L.B."/>
            <person name="Kristiansen K."/>
            <person name="Kudrna D."/>
            <person name="Kulathinal R.J."/>
            <person name="Kumar S."/>
            <person name="Kwok R."/>
            <person name="Lander E."/>
            <person name="Langley C.H."/>
            <person name="Lapoint R."/>
            <person name="Lazzaro B.P."/>
            <person name="Lee S.J."/>
            <person name="Levesque L."/>
            <person name="Li R."/>
            <person name="Lin C.F."/>
            <person name="Lin M.F."/>
            <person name="Lindblad-Toh K."/>
            <person name="Llopart A."/>
            <person name="Long M."/>
            <person name="Low L."/>
            <person name="Lozovsky E."/>
            <person name="Lu J."/>
            <person name="Luo M."/>
            <person name="Machado C.A."/>
            <person name="Makalowski W."/>
            <person name="Marzo M."/>
            <person name="Matsuda M."/>
            <person name="Matzkin L."/>
            <person name="McAllister B."/>
            <person name="McBride C.S."/>
            <person name="McKernan B."/>
            <person name="McKernan K."/>
            <person name="Mendez-Lago M."/>
            <person name="Minx P."/>
            <person name="Mollenhauer M.U."/>
            <person name="Montooth K."/>
            <person name="Mount S.M."/>
            <person name="Mu X."/>
            <person name="Myers E."/>
            <person name="Negre B."/>
            <person name="Newfeld S."/>
            <person name="Nielsen R."/>
            <person name="Noor M.A."/>
            <person name="O'Grady P."/>
            <person name="Pachter L."/>
            <person name="Papaceit M."/>
            <person name="Parisi M.J."/>
            <person name="Parisi M."/>
            <person name="Parts L."/>
            <person name="Pedersen J.S."/>
            <person name="Pesole G."/>
            <person name="Phillippy A.M."/>
            <person name="Ponting C.P."/>
            <person name="Pop M."/>
            <person name="Porcelli D."/>
            <person name="Powell J.R."/>
            <person name="Prohaska S."/>
            <person name="Pruitt K."/>
            <person name="Puig M."/>
            <person name="Quesneville H."/>
            <person name="Ram K.R."/>
            <person name="Rand D."/>
            <person name="Rasmussen M.D."/>
            <person name="Reed L.K."/>
            <person name="Reenan R."/>
            <person name="Reily A."/>
            <person name="Remington K.A."/>
            <person name="Rieger T.T."/>
            <person name="Ritchie M.G."/>
            <person name="Robin C."/>
            <person name="Rogers Y.H."/>
            <person name="Rohde C."/>
            <person name="Rozas J."/>
            <person name="Rubenfield M.J."/>
            <person name="Ruiz A."/>
            <person name="Russo S."/>
            <person name="Salzberg S.L."/>
            <person name="Sanchez-Gracia A."/>
            <person name="Saranga D.J."/>
            <person name="Sato H."/>
            <person name="Schaeffer S.W."/>
            <person name="Schatz M.C."/>
            <person name="Schlenke T."/>
            <person name="Schwartz R."/>
            <person name="Segarra C."/>
            <person name="Singh R.S."/>
            <person name="Sirot L."/>
            <person name="Sirota M."/>
            <person name="Sisneros N.B."/>
            <person name="Smith C.D."/>
            <person name="Smith T.F."/>
            <person name="Spieth J."/>
            <person name="Stage D.E."/>
            <person name="Stark A."/>
            <person name="Stephan W."/>
            <person name="Strausberg R.L."/>
            <person name="Strempel S."/>
            <person name="Sturgill D."/>
            <person name="Sutton G."/>
            <person name="Sutton G.G."/>
            <person name="Tao W."/>
            <person name="Teichmann S."/>
            <person name="Tobari Y.N."/>
            <person name="Tomimura Y."/>
            <person name="Tsolas J.M."/>
            <person name="Valente V.L."/>
            <person name="Venter E."/>
            <person name="Venter J.C."/>
            <person name="Vicario S."/>
            <person name="Vieira F.G."/>
            <person name="Vilella A.J."/>
            <person name="Villasante A."/>
            <person name="Walenz B."/>
            <person name="Wang J."/>
            <person name="Wasserman M."/>
            <person name="Watts T."/>
            <person name="Wilson D."/>
            <person name="Wilson R.K."/>
            <person name="Wing R.A."/>
            <person name="Wolfner M.F."/>
            <person name="Wong A."/>
            <person name="Wong G.K."/>
            <person name="Wu C.I."/>
            <person name="Wu G."/>
            <person name="Yamamoto D."/>
            <person name="Yang H.P."/>
            <person name="Yang S.P."/>
            <person name="Yorke J.A."/>
            <person name="Yoshida K."/>
            <person name="Zdobnov E."/>
            <person name="Zhang P."/>
            <person name="Zhang Y."/>
            <person name="Zimin A.V."/>
            <person name="Baldwin J."/>
            <person name="Abdouelleil A."/>
            <person name="Abdulkadir J."/>
            <person name="Abebe A."/>
            <person name="Abera B."/>
            <person name="Abreu J."/>
            <person name="Acer S.C."/>
            <person name="Aftuck L."/>
            <person name="Alexander A."/>
            <person name="An P."/>
            <person name="Anderson E."/>
            <person name="Anderson S."/>
            <person name="Arachi H."/>
            <person name="Azer M."/>
            <person name="Bachantsang P."/>
            <person name="Barry A."/>
            <person name="Bayul T."/>
            <person name="Berlin A."/>
            <person name="Bessette D."/>
            <person name="Bloom T."/>
            <person name="Blye J."/>
            <person name="Boguslavskiy L."/>
            <person name="Bonnet C."/>
            <person name="Boukhgalter B."/>
            <person name="Bourzgui I."/>
            <person name="Brown A."/>
            <person name="Cahill P."/>
            <person name="Channer S."/>
            <person name="Cheshatsang Y."/>
            <person name="Chuda L."/>
            <person name="Citroen M."/>
            <person name="Collymore A."/>
            <person name="Cooke P."/>
            <person name="Costello M."/>
            <person name="D'Aco K."/>
            <person name="Daza R."/>
            <person name="De Haan G."/>
            <person name="DeGray S."/>
            <person name="DeMaso C."/>
            <person name="Dhargay N."/>
            <person name="Dooley K."/>
            <person name="Dooley E."/>
            <person name="Doricent M."/>
            <person name="Dorje P."/>
            <person name="Dorjee K."/>
            <person name="Dupes A."/>
            <person name="Elong R."/>
            <person name="Falk J."/>
            <person name="Farina A."/>
            <person name="Faro S."/>
            <person name="Ferguson D."/>
            <person name="Fisher S."/>
            <person name="Foley C.D."/>
            <person name="Franke A."/>
            <person name="Friedrich D."/>
            <person name="Gadbois L."/>
            <person name="Gearin G."/>
            <person name="Gearin C.R."/>
            <person name="Giannoukos G."/>
            <person name="Goode T."/>
            <person name="Graham J."/>
            <person name="Grandbois E."/>
            <person name="Grewal S."/>
            <person name="Gyaltsen K."/>
            <person name="Hafez N."/>
            <person name="Hagos B."/>
            <person name="Hall J."/>
            <person name="Henson C."/>
            <person name="Hollinger A."/>
            <person name="Honan T."/>
            <person name="Huard M.D."/>
            <person name="Hughes L."/>
            <person name="Hurhula B."/>
            <person name="Husby M.E."/>
            <person name="Kamat A."/>
            <person name="Kanga B."/>
            <person name="Kashin S."/>
            <person name="Khazanovich D."/>
            <person name="Kisner P."/>
            <person name="Lance K."/>
            <person name="Lara M."/>
            <person name="Lee W."/>
            <person name="Lennon N."/>
            <person name="Letendre F."/>
            <person name="LeVine R."/>
            <person name="Lipovsky A."/>
            <person name="Liu X."/>
            <person name="Liu J."/>
            <person name="Liu S."/>
            <person name="Lokyitsang T."/>
            <person name="Lokyitsang Y."/>
            <person name="Lubonja R."/>
            <person name="Lui A."/>
            <person name="MacDonald P."/>
            <person name="Magnisalis V."/>
            <person name="Maru K."/>
            <person name="Matthews C."/>
            <person name="McCusker W."/>
            <person name="McDonough S."/>
            <person name="Mehta T."/>
            <person name="Meldrim J."/>
            <person name="Meneus L."/>
            <person name="Mihai O."/>
            <person name="Mihalev A."/>
            <person name="Mihova T."/>
            <person name="Mittelman R."/>
            <person name="Mlenga V."/>
            <person name="Montmayeur A."/>
            <person name="Mulrain L."/>
            <person name="Navidi A."/>
            <person name="Naylor J."/>
            <person name="Negash T."/>
            <person name="Nguyen T."/>
            <person name="Nguyen N."/>
            <person name="Nicol R."/>
            <person name="Norbu C."/>
            <person name="Norbu N."/>
            <person name="Novod N."/>
            <person name="O'Neill B."/>
            <person name="Osman S."/>
            <person name="Markiewicz E."/>
            <person name="Oyono O.L."/>
            <person name="Patti C."/>
            <person name="Phunkhang P."/>
            <person name="Pierre F."/>
            <person name="Priest M."/>
            <person name="Raghuraman S."/>
            <person name="Rege F."/>
            <person name="Reyes R."/>
            <person name="Rise C."/>
            <person name="Rogov P."/>
            <person name="Ross K."/>
            <person name="Ryan E."/>
            <person name="Settipalli S."/>
            <person name="Shea T."/>
            <person name="Sherpa N."/>
            <person name="Shi L."/>
            <person name="Shih D."/>
            <person name="Sparrow T."/>
            <person name="Spaulding J."/>
            <person name="Stalker J."/>
            <person name="Stange-Thomann N."/>
            <person name="Stavropoulos S."/>
            <person name="Stone C."/>
            <person name="Strader C."/>
            <person name="Tesfaye S."/>
            <person name="Thomson T."/>
            <person name="Thoulutsang Y."/>
            <person name="Thoulutsang D."/>
            <person name="Topham K."/>
            <person name="Topping I."/>
            <person name="Tsamla T."/>
            <person name="Vassiliev H."/>
            <person name="Vo A."/>
            <person name="Wangchuk T."/>
            <person name="Wangdi T."/>
            <person name="Weiand M."/>
            <person name="Wilkinson J."/>
            <person name="Wilson A."/>
            <person name="Yadav S."/>
            <person name="Young G."/>
            <person name="Yu Q."/>
            <person name="Zembek L."/>
            <person name="Zhong D."/>
            <person name="Zimmer A."/>
            <person name="Zwirko Z."/>
            <person name="Jaffe D.B."/>
            <person name="Alvarez P."/>
            <person name="Brockman W."/>
            <person name="Butler J."/>
            <person name="Chin C."/>
            <person name="Gnerre S."/>
            <person name="Grabherr M."/>
            <person name="Kleber M."/>
            <person name="Mauceli E."/>
            <person name="MacCallum I."/>
        </authorList>
    </citation>
    <scope>NUCLEOTIDE SEQUENCE [LARGE SCALE GENOMIC DNA]</scope>
    <source>
        <strain evidence="2">Tucson 14024-0371.13</strain>
    </source>
</reference>
<name>A0A0P9AGG7_DROAN</name>
<dbReference type="EMBL" id="CH902619">
    <property type="protein sequence ID" value="KPU76921.1"/>
    <property type="molecule type" value="Genomic_DNA"/>
</dbReference>
<proteinExistence type="predicted"/>
<protein>
    <submittedName>
        <fullName evidence="1">Uncharacterized protein</fullName>
    </submittedName>
</protein>
<dbReference type="InParanoid" id="A0A0P9AGG7"/>
<gene>
    <name evidence="1" type="primary">Dana\GF27486</name>
    <name evidence="1" type="ORF">GF27486</name>
</gene>
<accession>A0A0P9AGG7</accession>
<dbReference type="AlphaFoldDB" id="A0A0P9AGG7"/>
<organism evidence="1 2">
    <name type="scientific">Drosophila ananassae</name>
    <name type="common">Fruit fly</name>
    <dbReference type="NCBI Taxonomy" id="7217"/>
    <lineage>
        <taxon>Eukaryota</taxon>
        <taxon>Metazoa</taxon>
        <taxon>Ecdysozoa</taxon>
        <taxon>Arthropoda</taxon>
        <taxon>Hexapoda</taxon>
        <taxon>Insecta</taxon>
        <taxon>Pterygota</taxon>
        <taxon>Neoptera</taxon>
        <taxon>Endopterygota</taxon>
        <taxon>Diptera</taxon>
        <taxon>Brachycera</taxon>
        <taxon>Muscomorpha</taxon>
        <taxon>Ephydroidea</taxon>
        <taxon>Drosophilidae</taxon>
        <taxon>Drosophila</taxon>
        <taxon>Sophophora</taxon>
    </lineage>
</organism>